<dbReference type="EMBL" id="JANHOG010000234">
    <property type="protein sequence ID" value="KAJ3556517.1"/>
    <property type="molecule type" value="Genomic_DNA"/>
</dbReference>
<keyword evidence="2" id="KW-1185">Reference proteome</keyword>
<gene>
    <name evidence="1" type="ORF">NM688_g1982</name>
</gene>
<comment type="caution">
    <text evidence="1">The sequence shown here is derived from an EMBL/GenBank/DDBJ whole genome shotgun (WGS) entry which is preliminary data.</text>
</comment>
<accession>A0ACC1TA94</accession>
<organism evidence="1 2">
    <name type="scientific">Phlebia brevispora</name>
    <dbReference type="NCBI Taxonomy" id="194682"/>
    <lineage>
        <taxon>Eukaryota</taxon>
        <taxon>Fungi</taxon>
        <taxon>Dikarya</taxon>
        <taxon>Basidiomycota</taxon>
        <taxon>Agaricomycotina</taxon>
        <taxon>Agaricomycetes</taxon>
        <taxon>Polyporales</taxon>
        <taxon>Meruliaceae</taxon>
        <taxon>Phlebia</taxon>
    </lineage>
</organism>
<name>A0ACC1TA94_9APHY</name>
<evidence type="ECO:0000313" key="2">
    <source>
        <dbReference type="Proteomes" id="UP001148662"/>
    </source>
</evidence>
<evidence type="ECO:0000313" key="1">
    <source>
        <dbReference type="EMBL" id="KAJ3556517.1"/>
    </source>
</evidence>
<protein>
    <submittedName>
        <fullName evidence="1">Uncharacterized protein</fullName>
    </submittedName>
</protein>
<sequence length="281" mass="31760">MDQMTTEEATRLLLARVTSPSLSAETVGLMPAIQVFKNSYPPRYHPYTQKARPRRLSPKLLRGLFVVTLSQMMDPPGFPERAVNIMLAWQQMDNKLERKLDRLVLRFATDGSQRNRQTPPPLETAMKQQRRLAVPSRDRPRRGVRYPSVAQNKNVPDRALYDDLDWRKHAVLHSDVGDREPVKRSAETKREAPGRNFTNSSLIGLLVLACEAAIAKTMSQHRQSLQKKPLRPRLNILHWSEDQHVSDPSPHSSRCGSTSSASSSSSTTPSSELRPAVRAWG</sequence>
<proteinExistence type="predicted"/>
<dbReference type="Proteomes" id="UP001148662">
    <property type="component" value="Unassembled WGS sequence"/>
</dbReference>
<reference evidence="1" key="1">
    <citation type="submission" date="2022-07" db="EMBL/GenBank/DDBJ databases">
        <title>Genome Sequence of Phlebia brevispora.</title>
        <authorList>
            <person name="Buettner E."/>
        </authorList>
    </citation>
    <scope>NUCLEOTIDE SEQUENCE</scope>
    <source>
        <strain evidence="1">MPL23</strain>
    </source>
</reference>